<dbReference type="RefSeq" id="WP_353642408.1">
    <property type="nucleotide sequence ID" value="NZ_CP159253.1"/>
</dbReference>
<proteinExistence type="predicted"/>
<dbReference type="GO" id="GO:0003677">
    <property type="term" value="F:DNA binding"/>
    <property type="evidence" value="ECO:0007669"/>
    <property type="project" value="InterPro"/>
</dbReference>
<dbReference type="AlphaFoldDB" id="A0AAU8CUR8"/>
<name>A0AAU8CUR8_9HYPH</name>
<reference evidence="1" key="1">
    <citation type="submission" date="2024-06" db="EMBL/GenBank/DDBJ databases">
        <title>Mesorhizobium karijinii sp. nov., a symbiont of the iconic Swainsona formosa from arid Australia.</title>
        <authorList>
            <person name="Hill Y.J."/>
            <person name="Watkin E.L.J."/>
            <person name="O'Hara G.W."/>
            <person name="Terpolilli J."/>
            <person name="Tye M.L."/>
            <person name="Kohlmeier M.G."/>
        </authorList>
    </citation>
    <scope>NUCLEOTIDE SEQUENCE</scope>
    <source>
        <strain evidence="1">WSM2240</strain>
    </source>
</reference>
<evidence type="ECO:0000313" key="1">
    <source>
        <dbReference type="EMBL" id="XCG50064.1"/>
    </source>
</evidence>
<protein>
    <submittedName>
        <fullName evidence="1">Addiction module antidote protein</fullName>
    </submittedName>
</protein>
<accession>A0AAU8CUR8</accession>
<gene>
    <name evidence="1" type="ORF">ABVK50_06080</name>
</gene>
<dbReference type="NCBIfam" id="TIGR02684">
    <property type="entry name" value="dnstrm_HI1420"/>
    <property type="match status" value="1"/>
</dbReference>
<dbReference type="PANTHER" id="PTHR40275:SF1">
    <property type="entry name" value="SSL7038 PROTEIN"/>
    <property type="match status" value="1"/>
</dbReference>
<organism evidence="1">
    <name type="scientific">Mesorhizobium sp. WSM2240</name>
    <dbReference type="NCBI Taxonomy" id="3228851"/>
    <lineage>
        <taxon>Bacteria</taxon>
        <taxon>Pseudomonadati</taxon>
        <taxon>Pseudomonadota</taxon>
        <taxon>Alphaproteobacteria</taxon>
        <taxon>Hyphomicrobiales</taxon>
        <taxon>Phyllobacteriaceae</taxon>
        <taxon>Mesorhizobium</taxon>
    </lineage>
</organism>
<dbReference type="PANTHER" id="PTHR40275">
    <property type="entry name" value="SSL7038 PROTEIN"/>
    <property type="match status" value="1"/>
</dbReference>
<sequence length="99" mass="10384">MRTETIPFDAAQYLREPEAQAELLADALESGDATYIATALGTIARARGITDVARGTGVTRAALYKALGPTGDPRLTTFLGVLNSLGFKLTLKAEDAEAA</sequence>
<dbReference type="SUPFAM" id="SSF47413">
    <property type="entry name" value="lambda repressor-like DNA-binding domains"/>
    <property type="match status" value="1"/>
</dbReference>
<dbReference type="Pfam" id="PF21716">
    <property type="entry name" value="dnstrm_HI1420"/>
    <property type="match status" value="1"/>
</dbReference>
<dbReference type="InterPro" id="IPR014057">
    <property type="entry name" value="HI1420"/>
</dbReference>
<dbReference type="EMBL" id="CP159253">
    <property type="protein sequence ID" value="XCG50064.1"/>
    <property type="molecule type" value="Genomic_DNA"/>
</dbReference>
<dbReference type="InterPro" id="IPR010982">
    <property type="entry name" value="Lambda_DNA-bd_dom_sf"/>
</dbReference>